<protein>
    <submittedName>
        <fullName evidence="5">Transcriptional repressor of the fructose operon, DeoR family</fullName>
    </submittedName>
</protein>
<sequence>MLTFERHELILNYLEAHNVAKLHELVEVTGASESTIRRDLTILEDEKKLKRIHGGASRIQSKRDEPTFVEKETRFTKEKDSIGKKAATFIQPGDCIYVDAGTTTQAMLPYIDQTDVTIVTNSLNVIQQGIELGLTLYVIGGYVKSGTHAFIGKGAADSLRAYRFDKAFMGTNGVDLEFGYSTPDPEEAQVKKLAMDQANEAYVLADASKFGESAFAKFAGLKEATLVTAKDTESDEFLRQLTKSDQVEVVTDDDLYGHA</sequence>
<dbReference type="PANTHER" id="PTHR30363">
    <property type="entry name" value="HTH-TYPE TRANSCRIPTIONAL REGULATOR SRLR-RELATED"/>
    <property type="match status" value="1"/>
</dbReference>
<dbReference type="OrthoDB" id="9797223at2"/>
<evidence type="ECO:0000256" key="1">
    <source>
        <dbReference type="ARBA" id="ARBA00023015"/>
    </source>
</evidence>
<dbReference type="SMART" id="SM01134">
    <property type="entry name" value="DeoRC"/>
    <property type="match status" value="1"/>
</dbReference>
<evidence type="ECO:0000259" key="4">
    <source>
        <dbReference type="PROSITE" id="PS51000"/>
    </source>
</evidence>
<dbReference type="InterPro" id="IPR036390">
    <property type="entry name" value="WH_DNA-bd_sf"/>
</dbReference>
<dbReference type="Gene3D" id="1.10.10.10">
    <property type="entry name" value="Winged helix-like DNA-binding domain superfamily/Winged helix DNA-binding domain"/>
    <property type="match status" value="1"/>
</dbReference>
<dbReference type="PATRIC" id="fig|632773.3.peg.443"/>
<dbReference type="InterPro" id="IPR001034">
    <property type="entry name" value="DeoR_HTH"/>
</dbReference>
<evidence type="ECO:0000313" key="5">
    <source>
        <dbReference type="EMBL" id="AOM81803.1"/>
    </source>
</evidence>
<dbReference type="PROSITE" id="PS51000">
    <property type="entry name" value="HTH_DEOR_2"/>
    <property type="match status" value="1"/>
</dbReference>
<name>A0A1D7QS41_9BACI</name>
<evidence type="ECO:0000313" key="6">
    <source>
        <dbReference type="Proteomes" id="UP000094463"/>
    </source>
</evidence>
<dbReference type="InterPro" id="IPR036388">
    <property type="entry name" value="WH-like_DNA-bd_sf"/>
</dbReference>
<dbReference type="GO" id="GO:0003677">
    <property type="term" value="F:DNA binding"/>
    <property type="evidence" value="ECO:0007669"/>
    <property type="project" value="UniProtKB-KW"/>
</dbReference>
<dbReference type="Pfam" id="PF08220">
    <property type="entry name" value="HTH_DeoR"/>
    <property type="match status" value="1"/>
</dbReference>
<dbReference type="Pfam" id="PF00455">
    <property type="entry name" value="DeoRC"/>
    <property type="match status" value="1"/>
</dbReference>
<dbReference type="AlphaFoldDB" id="A0A1D7QS41"/>
<dbReference type="EMBL" id="CP012502">
    <property type="protein sequence ID" value="AOM81803.1"/>
    <property type="molecule type" value="Genomic_DNA"/>
</dbReference>
<accession>A0A1D7QS41</accession>
<reference evidence="5 6" key="1">
    <citation type="submission" date="2015-08" db="EMBL/GenBank/DDBJ databases">
        <title>The complete genome sequence of Bacillus beveridgei MLTeJB.</title>
        <authorList>
            <person name="Hanson T.E."/>
            <person name="Mesa C."/>
            <person name="Basesman S.M."/>
            <person name="Oremland R.S."/>
        </authorList>
    </citation>
    <scope>NUCLEOTIDE SEQUENCE [LARGE SCALE GENOMIC DNA]</scope>
    <source>
        <strain evidence="5 6">MLTeJB</strain>
    </source>
</reference>
<dbReference type="InterPro" id="IPR037171">
    <property type="entry name" value="NagB/RpiA_transferase-like"/>
</dbReference>
<dbReference type="PRINTS" id="PR00037">
    <property type="entry name" value="HTHLACR"/>
</dbReference>
<dbReference type="KEGG" id="bbev:BBEV_0409"/>
<dbReference type="InterPro" id="IPR050313">
    <property type="entry name" value="Carb_Metab_HTH_regulators"/>
</dbReference>
<keyword evidence="3" id="KW-0804">Transcription</keyword>
<dbReference type="Proteomes" id="UP000094463">
    <property type="component" value="Chromosome"/>
</dbReference>
<organism evidence="5 6">
    <name type="scientific">Salisediminibacterium beveridgei</name>
    <dbReference type="NCBI Taxonomy" id="632773"/>
    <lineage>
        <taxon>Bacteria</taxon>
        <taxon>Bacillati</taxon>
        <taxon>Bacillota</taxon>
        <taxon>Bacilli</taxon>
        <taxon>Bacillales</taxon>
        <taxon>Bacillaceae</taxon>
        <taxon>Salisediminibacterium</taxon>
    </lineage>
</organism>
<proteinExistence type="predicted"/>
<dbReference type="SUPFAM" id="SSF100950">
    <property type="entry name" value="NagB/RpiA/CoA transferase-like"/>
    <property type="match status" value="1"/>
</dbReference>
<dbReference type="InterPro" id="IPR014036">
    <property type="entry name" value="DeoR-like_C"/>
</dbReference>
<evidence type="ECO:0000256" key="2">
    <source>
        <dbReference type="ARBA" id="ARBA00023125"/>
    </source>
</evidence>
<dbReference type="GO" id="GO:0003700">
    <property type="term" value="F:DNA-binding transcription factor activity"/>
    <property type="evidence" value="ECO:0007669"/>
    <property type="project" value="InterPro"/>
</dbReference>
<dbReference type="PANTHER" id="PTHR30363:SF56">
    <property type="entry name" value="TRANSCRIPTIONAL REGULATOR, DEOR FAMILY"/>
    <property type="match status" value="1"/>
</dbReference>
<feature type="domain" description="HTH deoR-type" evidence="4">
    <location>
        <begin position="3"/>
        <end position="58"/>
    </location>
</feature>
<dbReference type="InterPro" id="IPR018356">
    <property type="entry name" value="Tscrpt_reg_HTH_DeoR_CS"/>
</dbReference>
<evidence type="ECO:0000256" key="3">
    <source>
        <dbReference type="ARBA" id="ARBA00023163"/>
    </source>
</evidence>
<gene>
    <name evidence="5" type="primary">fruR</name>
    <name evidence="5" type="ORF">BBEV_0409</name>
</gene>
<dbReference type="RefSeq" id="WP_069363940.1">
    <property type="nucleotide sequence ID" value="NZ_CP012502.1"/>
</dbReference>
<dbReference type="SUPFAM" id="SSF46785">
    <property type="entry name" value="Winged helix' DNA-binding domain"/>
    <property type="match status" value="1"/>
</dbReference>
<keyword evidence="1" id="KW-0805">Transcription regulation</keyword>
<dbReference type="SMART" id="SM00420">
    <property type="entry name" value="HTH_DEOR"/>
    <property type="match status" value="1"/>
</dbReference>
<dbReference type="STRING" id="632773.BBEV_0409"/>
<dbReference type="PROSITE" id="PS00894">
    <property type="entry name" value="HTH_DEOR_1"/>
    <property type="match status" value="1"/>
</dbReference>
<keyword evidence="6" id="KW-1185">Reference proteome</keyword>
<dbReference type="Gene3D" id="3.40.50.1360">
    <property type="match status" value="1"/>
</dbReference>
<keyword evidence="2" id="KW-0238">DNA-binding</keyword>